<keyword evidence="4" id="KW-1185">Reference proteome</keyword>
<feature type="domain" description="Luciferase-like" evidence="1">
    <location>
        <begin position="15"/>
        <end position="242"/>
    </location>
</feature>
<dbReference type="NCBIfam" id="TIGR03619">
    <property type="entry name" value="F420_Rv2161c"/>
    <property type="match status" value="1"/>
</dbReference>
<evidence type="ECO:0000313" key="4">
    <source>
        <dbReference type="Proteomes" id="UP001064782"/>
    </source>
</evidence>
<dbReference type="InterPro" id="IPR011251">
    <property type="entry name" value="Luciferase-like_dom"/>
</dbReference>
<dbReference type="EMBL" id="BRXE01000001">
    <property type="protein sequence ID" value="GLB80893.1"/>
    <property type="molecule type" value="Genomic_DNA"/>
</dbReference>
<dbReference type="Proteomes" id="UP001064782">
    <property type="component" value="Unassembled WGS sequence"/>
</dbReference>
<dbReference type="InterPro" id="IPR019921">
    <property type="entry name" value="Lucif-like_OxRdtase_Rv2161c"/>
</dbReference>
<protein>
    <recommendedName>
        <fullName evidence="1">Luciferase-like domain-containing protein</fullName>
    </recommendedName>
</protein>
<dbReference type="AlphaFoldDB" id="A0A9P3UXY7"/>
<dbReference type="Gene3D" id="3.20.20.30">
    <property type="entry name" value="Luciferase-like domain"/>
    <property type="match status" value="1"/>
</dbReference>
<comment type="caution">
    <text evidence="3">The sequence shown here is derived from an EMBL/GenBank/DDBJ whole genome shotgun (WGS) entry which is preliminary data.</text>
</comment>
<evidence type="ECO:0000313" key="3">
    <source>
        <dbReference type="EMBL" id="GLD28697.1"/>
    </source>
</evidence>
<reference evidence="3" key="1">
    <citation type="submission" date="2022-08" db="EMBL/GenBank/DDBJ databases">
        <title>Mycobacterium kiyosense sp. nov., scotochromogenic slow-glowing species isolated from respiratory specimens.</title>
        <authorList>
            <person name="Fukano H."/>
            <person name="Kazumi Y."/>
            <person name="Sakagami N."/>
            <person name="Ato M."/>
            <person name="Mitarai S."/>
            <person name="Hoshino Y."/>
        </authorList>
    </citation>
    <scope>NUCLEOTIDE SEQUENCE</scope>
    <source>
        <strain evidence="3">1413</strain>
        <strain evidence="2">SRL2020-028</strain>
    </source>
</reference>
<organism evidence="3 4">
    <name type="scientific">Mycobacterium kiyosense</name>
    <dbReference type="NCBI Taxonomy" id="2871094"/>
    <lineage>
        <taxon>Bacteria</taxon>
        <taxon>Bacillati</taxon>
        <taxon>Actinomycetota</taxon>
        <taxon>Actinomycetes</taxon>
        <taxon>Mycobacteriales</taxon>
        <taxon>Mycobacteriaceae</taxon>
        <taxon>Mycobacterium</taxon>
    </lineage>
</organism>
<dbReference type="SUPFAM" id="SSF51679">
    <property type="entry name" value="Bacterial luciferase-like"/>
    <property type="match status" value="1"/>
</dbReference>
<dbReference type="Proteomes" id="UP001165663">
    <property type="component" value="Unassembled WGS sequence"/>
</dbReference>
<gene>
    <name evidence="3" type="ORF">Mkiyose1413_05800</name>
    <name evidence="2" type="ORF">SRL2020028_01490</name>
</gene>
<dbReference type="EMBL" id="BRZI01000002">
    <property type="protein sequence ID" value="GLD28697.1"/>
    <property type="molecule type" value="Genomic_DNA"/>
</dbReference>
<proteinExistence type="predicted"/>
<dbReference type="Pfam" id="PF00296">
    <property type="entry name" value="Bac_luciferase"/>
    <property type="match status" value="1"/>
</dbReference>
<dbReference type="InterPro" id="IPR050564">
    <property type="entry name" value="F420-G6PD/mer"/>
</dbReference>
<evidence type="ECO:0000313" key="2">
    <source>
        <dbReference type="EMBL" id="GLB80893.1"/>
    </source>
</evidence>
<dbReference type="GO" id="GO:0016705">
    <property type="term" value="F:oxidoreductase activity, acting on paired donors, with incorporation or reduction of molecular oxygen"/>
    <property type="evidence" value="ECO:0007669"/>
    <property type="project" value="InterPro"/>
</dbReference>
<name>A0A9P3UXY7_9MYCO</name>
<dbReference type="RefSeq" id="WP_238304855.1">
    <property type="nucleotide sequence ID" value="NZ_BRXE01000001.1"/>
</dbReference>
<dbReference type="PANTHER" id="PTHR43244">
    <property type="match status" value="1"/>
</dbReference>
<sequence length="295" mass="31368">MRFGLWSANIGPWAAPEAALELATAGEATGFESIWTAEHSIFPRDYASRYPYSADGKAPVPVETPMGDPLIHLAWLAGQTSLLLGTAAVVLPLRNPVLLAKELASLDHLSGGRIILGVGVGWLAEEFAACGVPWAGRAQRAEDAIAAMRALWSGADVSHHGPHFAFEGVTAFPLPVRASGVPIVIAGSTTAAARRAGRVGDGWLPMDVAHDQFPARLAELRVSAEQSGRDASEIEISYGISPMTEQYQRVMTDPGEVRRYADLGVSRLVLGAPIAQPDAVRTVLERFAETVMAKV</sequence>
<accession>A0A9P3UXY7</accession>
<dbReference type="PANTHER" id="PTHR43244:SF2">
    <property type="entry name" value="CONSERVED HYPOTHETICAL ALANINE AND PROLINE-RICH PROTEIN"/>
    <property type="match status" value="1"/>
</dbReference>
<dbReference type="InterPro" id="IPR036661">
    <property type="entry name" value="Luciferase-like_sf"/>
</dbReference>
<evidence type="ECO:0000259" key="1">
    <source>
        <dbReference type="Pfam" id="PF00296"/>
    </source>
</evidence>
<dbReference type="GeneID" id="83627226"/>